<protein>
    <submittedName>
        <fullName evidence="1">Uncharacterized protein</fullName>
    </submittedName>
</protein>
<name>I4YZL0_9HYPH</name>
<dbReference type="Proteomes" id="UP000003947">
    <property type="component" value="Unassembled WGS sequence"/>
</dbReference>
<dbReference type="HOGENOM" id="CLU_2844974_0_0_5"/>
<dbReference type="EMBL" id="JH660641">
    <property type="protein sequence ID" value="EIM29402.1"/>
    <property type="molecule type" value="Genomic_DNA"/>
</dbReference>
<accession>I4YZL0</accession>
<reference evidence="1 2" key="1">
    <citation type="submission" date="2012-02" db="EMBL/GenBank/DDBJ databases">
        <title>Improved High-Quality Draft sequence of Microvirga sp. WSM3557.</title>
        <authorList>
            <consortium name="US DOE Joint Genome Institute"/>
            <person name="Lucas S."/>
            <person name="Han J."/>
            <person name="Lapidus A."/>
            <person name="Cheng J.-F."/>
            <person name="Goodwin L."/>
            <person name="Pitluck S."/>
            <person name="Peters L."/>
            <person name="Zhang X."/>
            <person name="Detter J.C."/>
            <person name="Han C."/>
            <person name="Tapia R."/>
            <person name="Land M."/>
            <person name="Hauser L."/>
            <person name="Kyrpides N."/>
            <person name="Ivanova N."/>
            <person name="Pagani I."/>
            <person name="Brau L."/>
            <person name="Yates R."/>
            <person name="O'Hara G."/>
            <person name="Rui T."/>
            <person name="Howieson J."/>
            <person name="Reeve W."/>
            <person name="Woyke T."/>
        </authorList>
    </citation>
    <scope>NUCLEOTIDE SEQUENCE [LARGE SCALE GENOMIC DNA]</scope>
    <source>
        <strain evidence="1 2">WSM3557</strain>
    </source>
</reference>
<sequence length="65" mass="7152">MSDAKVGHRHSEIYGYPLVGSIPCKPSRQSCRDNDRGWSMPHASLPLFLWTGMVPVRAAILGAET</sequence>
<keyword evidence="2" id="KW-1185">Reference proteome</keyword>
<dbReference type="PATRIC" id="fig|864069.3.peg.2064"/>
<organism evidence="1 2">
    <name type="scientific">Microvirga lotononidis</name>
    <dbReference type="NCBI Taxonomy" id="864069"/>
    <lineage>
        <taxon>Bacteria</taxon>
        <taxon>Pseudomonadati</taxon>
        <taxon>Pseudomonadota</taxon>
        <taxon>Alphaproteobacteria</taxon>
        <taxon>Hyphomicrobiales</taxon>
        <taxon>Methylobacteriaceae</taxon>
        <taxon>Microvirga</taxon>
    </lineage>
</organism>
<gene>
    <name evidence="1" type="ORF">MicloDRAFT_00018760</name>
</gene>
<dbReference type="AlphaFoldDB" id="I4YZL0"/>
<evidence type="ECO:0000313" key="2">
    <source>
        <dbReference type="Proteomes" id="UP000003947"/>
    </source>
</evidence>
<proteinExistence type="predicted"/>
<evidence type="ECO:0000313" key="1">
    <source>
        <dbReference type="EMBL" id="EIM29402.1"/>
    </source>
</evidence>